<evidence type="ECO:0000256" key="2">
    <source>
        <dbReference type="ARBA" id="ARBA00022737"/>
    </source>
</evidence>
<dbReference type="GO" id="GO:0005634">
    <property type="term" value="C:nucleus"/>
    <property type="evidence" value="ECO:0007669"/>
    <property type="project" value="TreeGrafter"/>
</dbReference>
<dbReference type="PROSITE" id="PS00223">
    <property type="entry name" value="ANNEXIN_1"/>
    <property type="match status" value="1"/>
</dbReference>
<dbReference type="GO" id="GO:0005509">
    <property type="term" value="F:calcium ion binding"/>
    <property type="evidence" value="ECO:0007669"/>
    <property type="project" value="InterPro"/>
</dbReference>
<reference evidence="7 8" key="1">
    <citation type="journal article" date="2022" name="Nat. Ecol. Evol.">
        <title>A masculinizing supergene underlies an exaggerated male reproductive morph in a spider.</title>
        <authorList>
            <person name="Hendrickx F."/>
            <person name="De Corte Z."/>
            <person name="Sonet G."/>
            <person name="Van Belleghem S.M."/>
            <person name="Kostlbacher S."/>
            <person name="Vangestel C."/>
        </authorList>
    </citation>
    <scope>NUCLEOTIDE SEQUENCE [LARGE SCALE GENOMIC DNA]</scope>
    <source>
        <strain evidence="7">W744_W776</strain>
    </source>
</reference>
<gene>
    <name evidence="7" type="ORF">JTE90_006385</name>
</gene>
<dbReference type="GO" id="GO:0005737">
    <property type="term" value="C:cytoplasm"/>
    <property type="evidence" value="ECO:0007669"/>
    <property type="project" value="TreeGrafter"/>
</dbReference>
<dbReference type="PANTHER" id="PTHR10502">
    <property type="entry name" value="ANNEXIN"/>
    <property type="match status" value="1"/>
</dbReference>
<comment type="similarity">
    <text evidence="1 6">Belongs to the annexin family.</text>
</comment>
<dbReference type="FunFam" id="1.10.220.10:FF:000002">
    <property type="entry name" value="Annexin"/>
    <property type="match status" value="1"/>
</dbReference>
<name>A0AAV6VVP1_9ARAC</name>
<proteinExistence type="inferred from homology"/>
<dbReference type="InterPro" id="IPR001464">
    <property type="entry name" value="Annexin"/>
</dbReference>
<protein>
    <recommendedName>
        <fullName evidence="6">Annexin</fullName>
    </recommendedName>
</protein>
<dbReference type="AlphaFoldDB" id="A0AAV6VVP1"/>
<dbReference type="FunFam" id="1.10.220.10:FF:000003">
    <property type="entry name" value="Annexin"/>
    <property type="match status" value="1"/>
</dbReference>
<evidence type="ECO:0000256" key="5">
    <source>
        <dbReference type="ARBA" id="ARBA00023302"/>
    </source>
</evidence>
<dbReference type="GO" id="GO:0005886">
    <property type="term" value="C:plasma membrane"/>
    <property type="evidence" value="ECO:0007669"/>
    <property type="project" value="TreeGrafter"/>
</dbReference>
<dbReference type="GO" id="GO:0012506">
    <property type="term" value="C:vesicle membrane"/>
    <property type="evidence" value="ECO:0007669"/>
    <property type="project" value="TreeGrafter"/>
</dbReference>
<keyword evidence="8" id="KW-1185">Reference proteome</keyword>
<evidence type="ECO:0000313" key="8">
    <source>
        <dbReference type="Proteomes" id="UP000827092"/>
    </source>
</evidence>
<dbReference type="Proteomes" id="UP000827092">
    <property type="component" value="Unassembled WGS sequence"/>
</dbReference>
<dbReference type="Gene3D" id="1.10.220.10">
    <property type="entry name" value="Annexin"/>
    <property type="match status" value="4"/>
</dbReference>
<keyword evidence="3 6" id="KW-0106">Calcium</keyword>
<dbReference type="Pfam" id="PF00191">
    <property type="entry name" value="Annexin"/>
    <property type="match status" value="4"/>
</dbReference>
<dbReference type="InterPro" id="IPR018502">
    <property type="entry name" value="Annexin_repeat"/>
</dbReference>
<dbReference type="InterPro" id="IPR037104">
    <property type="entry name" value="Annexin_sf"/>
</dbReference>
<keyword evidence="4 6" id="KW-0041">Annexin</keyword>
<evidence type="ECO:0000256" key="6">
    <source>
        <dbReference type="RuleBase" id="RU003540"/>
    </source>
</evidence>
<comment type="domain">
    <text evidence="6">A pair of annexin repeats may form one binding site for calcium and phospholipid.</text>
</comment>
<evidence type="ECO:0000256" key="1">
    <source>
        <dbReference type="ARBA" id="ARBA00007831"/>
    </source>
</evidence>
<accession>A0AAV6VVP1</accession>
<evidence type="ECO:0000313" key="7">
    <source>
        <dbReference type="EMBL" id="KAG8200804.1"/>
    </source>
</evidence>
<dbReference type="FunFam" id="1.10.220.10:FF:000004">
    <property type="entry name" value="Annexin"/>
    <property type="match status" value="1"/>
</dbReference>
<dbReference type="SMART" id="SM00335">
    <property type="entry name" value="ANX"/>
    <property type="match status" value="4"/>
</dbReference>
<dbReference type="GO" id="GO:0005544">
    <property type="term" value="F:calcium-dependent phospholipid binding"/>
    <property type="evidence" value="ECO:0007669"/>
    <property type="project" value="UniProtKB-KW"/>
</dbReference>
<organism evidence="7 8">
    <name type="scientific">Oedothorax gibbosus</name>
    <dbReference type="NCBI Taxonomy" id="931172"/>
    <lineage>
        <taxon>Eukaryota</taxon>
        <taxon>Metazoa</taxon>
        <taxon>Ecdysozoa</taxon>
        <taxon>Arthropoda</taxon>
        <taxon>Chelicerata</taxon>
        <taxon>Arachnida</taxon>
        <taxon>Araneae</taxon>
        <taxon>Araneomorphae</taxon>
        <taxon>Entelegynae</taxon>
        <taxon>Araneoidea</taxon>
        <taxon>Linyphiidae</taxon>
        <taxon>Erigoninae</taxon>
        <taxon>Oedothorax</taxon>
    </lineage>
</organism>
<dbReference type="GO" id="GO:0001786">
    <property type="term" value="F:phosphatidylserine binding"/>
    <property type="evidence" value="ECO:0007669"/>
    <property type="project" value="TreeGrafter"/>
</dbReference>
<dbReference type="PANTHER" id="PTHR10502:SF243">
    <property type="entry name" value="ANNEXIN"/>
    <property type="match status" value="1"/>
</dbReference>
<comment type="caution">
    <text evidence="7">The sequence shown here is derived from an EMBL/GenBank/DDBJ whole genome shotgun (WGS) entry which is preliminary data.</text>
</comment>
<keyword evidence="2 6" id="KW-0677">Repeat</keyword>
<evidence type="ECO:0000256" key="4">
    <source>
        <dbReference type="ARBA" id="ARBA00023216"/>
    </source>
</evidence>
<dbReference type="SUPFAM" id="SSF47874">
    <property type="entry name" value="Annexin"/>
    <property type="match status" value="1"/>
</dbReference>
<dbReference type="PRINTS" id="PR00196">
    <property type="entry name" value="ANNEXIN"/>
</dbReference>
<sequence>MESCEGRGTILAAENFNPDRAAAKLRKAMKGIGSDDRAIIDVIVTHSNSQRQEIKRKYRALYGRDLVEDLQNELGGHFEELCIALLEPQVAFLAQCLHEAMKGLGTDEKCIIEILCTQPNREIEEIKAFYKQKYNQDLEEALCEESSGYFRRLLRALLVCSEEDEGGQVDLERAERDAQRLFDGGVGRLGTDEEQFTRVLCGGNGPQIRATVSAYERVAGHSLASAVRAEFSGDARDALLAIVHCTRDRSRFFATKLRESLRGPGTDDATLRRILVSRSEIDLCDVREAYAALFGRDIAEDVAQDTSGDYRKALLRILQP</sequence>
<dbReference type="PROSITE" id="PS51897">
    <property type="entry name" value="ANNEXIN_2"/>
    <property type="match status" value="4"/>
</dbReference>
<dbReference type="EMBL" id="JAFNEN010000013">
    <property type="protein sequence ID" value="KAG8200804.1"/>
    <property type="molecule type" value="Genomic_DNA"/>
</dbReference>
<dbReference type="InterPro" id="IPR018252">
    <property type="entry name" value="Annexin_repeat_CS"/>
</dbReference>
<evidence type="ECO:0000256" key="3">
    <source>
        <dbReference type="ARBA" id="ARBA00022837"/>
    </source>
</evidence>
<keyword evidence="5 6" id="KW-0111">Calcium/phospholipid-binding</keyword>
<dbReference type="FunFam" id="1.10.220.10:FF:000001">
    <property type="entry name" value="Annexin"/>
    <property type="match status" value="1"/>
</dbReference>